<reference evidence="1 2" key="1">
    <citation type="submission" date="2009-07" db="EMBL/GenBank/DDBJ databases">
        <authorList>
            <person name="Madupu R."/>
            <person name="Sebastian Y."/>
            <person name="Durkin A.S."/>
            <person name="Torralba M."/>
            <person name="Methe B."/>
            <person name="Sutton G.G."/>
            <person name="Strausberg R.L."/>
            <person name="Nelson K.E."/>
        </authorList>
    </citation>
    <scope>NUCLEOTIDE SEQUENCE [LARGE SCALE GENOMIC DNA]</scope>
    <source>
        <strain evidence="1 2">RM3268</strain>
    </source>
</reference>
<evidence type="ECO:0000313" key="2">
    <source>
        <dbReference type="Proteomes" id="UP000005709"/>
    </source>
</evidence>
<keyword evidence="2" id="KW-1185">Reference proteome</keyword>
<evidence type="ECO:0000313" key="1">
    <source>
        <dbReference type="EMBL" id="EEV18341.1"/>
    </source>
</evidence>
<accession>C8PFM9</accession>
<dbReference type="EMBL" id="ACYG01000017">
    <property type="protein sequence ID" value="EEV18341.1"/>
    <property type="molecule type" value="Genomic_DNA"/>
</dbReference>
<dbReference type="AlphaFoldDB" id="C8PFM9"/>
<sequence length="34" mass="3853">AREILKNDFGKFYNEILCLTRLAQISSPASVKIL</sequence>
<gene>
    <name evidence="1" type="ORF">CAMGR0001_0672</name>
</gene>
<protein>
    <submittedName>
        <fullName evidence="1">Uncharacterized protein</fullName>
    </submittedName>
</protein>
<organism evidence="1 2">
    <name type="scientific">Campylobacter gracilis RM3268</name>
    <dbReference type="NCBI Taxonomy" id="553220"/>
    <lineage>
        <taxon>Bacteria</taxon>
        <taxon>Pseudomonadati</taxon>
        <taxon>Campylobacterota</taxon>
        <taxon>Epsilonproteobacteria</taxon>
        <taxon>Campylobacterales</taxon>
        <taxon>Campylobacteraceae</taxon>
        <taxon>Campylobacter</taxon>
    </lineage>
</organism>
<comment type="caution">
    <text evidence="1">The sequence shown here is derived from an EMBL/GenBank/DDBJ whole genome shotgun (WGS) entry which is preliminary data.</text>
</comment>
<proteinExistence type="predicted"/>
<name>C8PFM9_9BACT</name>
<dbReference type="Proteomes" id="UP000005709">
    <property type="component" value="Unassembled WGS sequence"/>
</dbReference>
<feature type="non-terminal residue" evidence="1">
    <location>
        <position position="1"/>
    </location>
</feature>